<evidence type="ECO:0008006" key="4">
    <source>
        <dbReference type="Google" id="ProtNLM"/>
    </source>
</evidence>
<evidence type="ECO:0000256" key="1">
    <source>
        <dbReference type="SAM" id="MobiDB-lite"/>
    </source>
</evidence>
<feature type="region of interest" description="Disordered" evidence="1">
    <location>
        <begin position="1"/>
        <end position="24"/>
    </location>
</feature>
<dbReference type="EMBL" id="CP023315">
    <property type="protein sequence ID" value="ATC32690.1"/>
    <property type="molecule type" value="Genomic_DNA"/>
</dbReference>
<feature type="compositionally biased region" description="Basic and acidic residues" evidence="1">
    <location>
        <begin position="11"/>
        <end position="24"/>
    </location>
</feature>
<reference evidence="3" key="1">
    <citation type="submission" date="2017-09" db="EMBL/GenBank/DDBJ databases">
        <title>Genome evolution observed in wild isolates of Caulobacter crescentus.</title>
        <authorList>
            <person name="Ely B."/>
            <person name="Wilson K."/>
            <person name="Scott D."/>
        </authorList>
    </citation>
    <scope>NUCLEOTIDE SEQUENCE [LARGE SCALE GENOMIC DNA]</scope>
    <source>
        <strain evidence="3">CB13b1a</strain>
    </source>
</reference>
<dbReference type="Proteomes" id="UP000217311">
    <property type="component" value="Chromosome"/>
</dbReference>
<evidence type="ECO:0000313" key="2">
    <source>
        <dbReference type="EMBL" id="ATC32690.1"/>
    </source>
</evidence>
<protein>
    <recommendedName>
        <fullName evidence="4">DUF4139 domain-containing protein</fullName>
    </recommendedName>
</protein>
<organism evidence="2 3">
    <name type="scientific">Caulobacter vibrioides</name>
    <name type="common">Caulobacter crescentus</name>
    <dbReference type="NCBI Taxonomy" id="155892"/>
    <lineage>
        <taxon>Bacteria</taxon>
        <taxon>Pseudomonadati</taxon>
        <taxon>Pseudomonadota</taxon>
        <taxon>Alphaproteobacteria</taxon>
        <taxon>Caulobacterales</taxon>
        <taxon>Caulobacteraceae</taxon>
        <taxon>Caulobacter</taxon>
    </lineage>
</organism>
<dbReference type="PANTHER" id="PTHR38075:SF1">
    <property type="entry name" value="DUF4139 DOMAIN-CONTAINING PROTEIN"/>
    <property type="match status" value="1"/>
</dbReference>
<proteinExistence type="predicted"/>
<sequence>MKSSSPAWRGRWRDANTHRDGGGVIAADERPLHRFAVPLPRFTGEEKAAAAALALALAVALPAHAETLASRAPETVAITLYRDGDGPFQAMSPWVRQQAREKGLVLVTETRTVDLPAGRHTLRFDGVAEGLIPQSAAVEGLPGKAVERNYDYALLSPGTLVERSLGQPIKVVRTNRKTGRQQTVDATLIQGPYGLMVRTAEGVEALGCSGGAERLVLGAVPEGLTDKPSLSTIVEVPAPTRAKLTVSYLALGVNWQADYVARIHPDGQRLDLTGWLTLVNSGGSQFANAKTQTVAGKLSRTPVHVDRGKARSIHRACWPMDTTHFGQAPPPPASPQPPLPIPPVMSAAPMARFGAEEIMVTGARAKLAEQSNLGDYKLYTLPELVTLNARQTKQVAFLDQKDVAFQRLYAVEMDSYDGYDAADAPLITPNVVLRLENKTANGLGKPLPSGALSAIETAAGRPTFAGEQAVRDVAVGEPLDLVIGRAMDVHARPRLVEERTLSKGRVRRTYELDLANAKTVPITVEIRHDPSAPQFKVVAEPQKHDIRQGQVAWRVTLPAGERRSFRYAVAFAR</sequence>
<dbReference type="PANTHER" id="PTHR38075">
    <property type="entry name" value="DUF4139 DOMAIN-CONTAINING PROTEIN"/>
    <property type="match status" value="1"/>
</dbReference>
<accession>A0A290MWD9</accession>
<name>A0A290MWD9_CAUVI</name>
<dbReference type="AlphaFoldDB" id="A0A290MWD9"/>
<evidence type="ECO:0000313" key="3">
    <source>
        <dbReference type="Proteomes" id="UP000217311"/>
    </source>
</evidence>
<gene>
    <name evidence="2" type="ORF">CA606_10220</name>
</gene>